<dbReference type="STRING" id="1077936.SAMN05421545_1533"/>
<dbReference type="OrthoDB" id="1490014at2"/>
<gene>
    <name evidence="2" type="ORF">SAMN05421545_1533</name>
</gene>
<reference evidence="3" key="1">
    <citation type="submission" date="2017-01" db="EMBL/GenBank/DDBJ databases">
        <authorList>
            <person name="Varghese N."/>
            <person name="Submissions S."/>
        </authorList>
    </citation>
    <scope>NUCLEOTIDE SEQUENCE [LARGE SCALE GENOMIC DNA]</scope>
    <source>
        <strain evidence="3">DM9</strain>
    </source>
</reference>
<dbReference type="AlphaFoldDB" id="A0A1N6WH18"/>
<proteinExistence type="predicted"/>
<dbReference type="NCBIfam" id="TIGR04131">
    <property type="entry name" value="Bac_Flav_CTERM"/>
    <property type="match status" value="1"/>
</dbReference>
<dbReference type="Pfam" id="PF13585">
    <property type="entry name" value="CHU_C"/>
    <property type="match status" value="1"/>
</dbReference>
<name>A0A1N6WH18_9BACT</name>
<protein>
    <submittedName>
        <fullName evidence="2">Gliding motility-associated C-terminal domain-containing protein</fullName>
    </submittedName>
</protein>
<dbReference type="InterPro" id="IPR026341">
    <property type="entry name" value="T9SS_type_B"/>
</dbReference>
<accession>A0A1N6WH18</accession>
<dbReference type="EMBL" id="FTNM01000002">
    <property type="protein sequence ID" value="SIQ89318.1"/>
    <property type="molecule type" value="Genomic_DNA"/>
</dbReference>
<evidence type="ECO:0000313" key="3">
    <source>
        <dbReference type="Proteomes" id="UP000185924"/>
    </source>
</evidence>
<sequence length="729" mass="81914">MKHALLLLLCLLMVCLQAKATHIVGGELEIEHRSGYTYRITMNLYFDDVNGTQGARDPSANIRIFDKLNNRFMMDVQLPLRSDTYVNYTDIACTIGELRTRRIVYSQDVVLSPNMFNSPQGYYMAWERCCRNRTINNIVMPDAAGQVFYMEFPPVTRNGSQFVNSSPRLFPPLSDYACANELFYYDFSGTDADGDSLVYDMVTPLNGYATADPTNAAPIARPAPYPEIRWLPGYNRENQIQGTPPIIIEKQTGRLTVRPDRIGLFVFAVRVQEYRNGVKIGEVRRDFQLLVKDCPRNESPAVQARVNGQTTNYKRGDVIRISPDDARCLNVEFTDPDPNSRITLYARPVNFSSDLYTFSGTTSGVVNVPGGQESLNATVCFDECFDTEGQVFKLNLIVKDNGCSLPRQDTLQVSFVIDPIPNEPPSIQLSKPDRLFTVMEGDVIDFNVLGFDADNDEVTISARGLNFDMNSLPINFQGGSGIGQVQSPFSWQIDCETLRQDAYQIEFTATSMVCGEELTRTEIIEVRTDYPNQIPVLTTDKQVLVFEVDLNEPFEANFNGTDLDGHLLSMLARGENFDLDKMGMTFTSTGGLGAATGKFNWIANCDAFQQGVLRVDFILQEDACAPSPLQLITMEFKVKVPDYKTFIPPNIFTPNDDGLNDFFEIPGMPADVCTSAFQHIRIYNRWGKEVFASTAHNFKWDGKDVNDGVYYYVIDYGADKFRGSVTLVR</sequence>
<keyword evidence="3" id="KW-1185">Reference proteome</keyword>
<dbReference type="Proteomes" id="UP000185924">
    <property type="component" value="Unassembled WGS sequence"/>
</dbReference>
<feature type="chain" id="PRO_5012139327" evidence="1">
    <location>
        <begin position="21"/>
        <end position="729"/>
    </location>
</feature>
<evidence type="ECO:0000313" key="2">
    <source>
        <dbReference type="EMBL" id="SIQ89318.1"/>
    </source>
</evidence>
<keyword evidence="1" id="KW-0732">Signal</keyword>
<evidence type="ECO:0000256" key="1">
    <source>
        <dbReference type="SAM" id="SignalP"/>
    </source>
</evidence>
<dbReference type="RefSeq" id="WP_076421666.1">
    <property type="nucleotide sequence ID" value="NZ_FTNM01000002.1"/>
</dbReference>
<organism evidence="2 3">
    <name type="scientific">Pontibacter lucknowensis</name>
    <dbReference type="NCBI Taxonomy" id="1077936"/>
    <lineage>
        <taxon>Bacteria</taxon>
        <taxon>Pseudomonadati</taxon>
        <taxon>Bacteroidota</taxon>
        <taxon>Cytophagia</taxon>
        <taxon>Cytophagales</taxon>
        <taxon>Hymenobacteraceae</taxon>
        <taxon>Pontibacter</taxon>
    </lineage>
</organism>
<feature type="signal peptide" evidence="1">
    <location>
        <begin position="1"/>
        <end position="20"/>
    </location>
</feature>